<dbReference type="STRING" id="13249.T1HMR7"/>
<dbReference type="FunFam" id="1.20.120.1790:FF:000001">
    <property type="entry name" value="roquin-1 isoform X1"/>
    <property type="match status" value="1"/>
</dbReference>
<evidence type="ECO:0000313" key="9">
    <source>
        <dbReference type="Proteomes" id="UP000015103"/>
    </source>
</evidence>
<dbReference type="PROSITE" id="PS00518">
    <property type="entry name" value="ZF_RING_1"/>
    <property type="match status" value="1"/>
</dbReference>
<dbReference type="Pfam" id="PF14634">
    <property type="entry name" value="zf-RING_5"/>
    <property type="match status" value="1"/>
</dbReference>
<evidence type="ECO:0000313" key="8">
    <source>
        <dbReference type="EnsemblMetazoa" id="RPRC005341-PA"/>
    </source>
</evidence>
<dbReference type="GO" id="GO:0061630">
    <property type="term" value="F:ubiquitin protein ligase activity"/>
    <property type="evidence" value="ECO:0007669"/>
    <property type="project" value="UniProtKB-EC"/>
</dbReference>
<evidence type="ECO:0000256" key="4">
    <source>
        <dbReference type="ARBA" id="ARBA00022679"/>
    </source>
</evidence>
<dbReference type="VEuPathDB" id="VectorBase:RPRC005341"/>
<dbReference type="PROSITE" id="PS50103">
    <property type="entry name" value="ZF_C3H1"/>
    <property type="match status" value="1"/>
</dbReference>
<dbReference type="EMBL" id="ACPB03010291">
    <property type="status" value="NOT_ANNOTATED_CDS"/>
    <property type="molecule type" value="Genomic_DNA"/>
</dbReference>
<keyword evidence="4" id="KW-0808">Transferase</keyword>
<dbReference type="PANTHER" id="PTHR13139">
    <property type="entry name" value="RING FINGER AND CCCH-TYPE ZINC FINGER DOMAIN-CONTAINING PROTEIN"/>
    <property type="match status" value="1"/>
</dbReference>
<protein>
    <recommendedName>
        <fullName evidence="3">RING-type E3 ubiquitin transferase</fullName>
        <ecNumber evidence="3">2.3.2.27</ecNumber>
    </recommendedName>
</protein>
<dbReference type="EC" id="2.3.2.27" evidence="3"/>
<dbReference type="GO" id="GO:0003725">
    <property type="term" value="F:double-stranded RNA binding"/>
    <property type="evidence" value="ECO:0007669"/>
    <property type="project" value="TreeGrafter"/>
</dbReference>
<dbReference type="HOGENOM" id="CLU_011007_0_0_1"/>
<dbReference type="Gene3D" id="1.20.120.1790">
    <property type="match status" value="1"/>
</dbReference>
<dbReference type="GO" id="GO:0006511">
    <property type="term" value="P:ubiquitin-dependent protein catabolic process"/>
    <property type="evidence" value="ECO:0007669"/>
    <property type="project" value="TreeGrafter"/>
</dbReference>
<dbReference type="InterPro" id="IPR052249">
    <property type="entry name" value="Roquin_domain"/>
</dbReference>
<name>T1HMR7_RHOPR</name>
<dbReference type="SMART" id="SM00184">
    <property type="entry name" value="RING"/>
    <property type="match status" value="1"/>
</dbReference>
<dbReference type="InterPro" id="IPR013083">
    <property type="entry name" value="Znf_RING/FYVE/PHD"/>
</dbReference>
<dbReference type="InterPro" id="IPR017907">
    <property type="entry name" value="Znf_RING_CS"/>
</dbReference>
<keyword evidence="9" id="KW-1185">Reference proteome</keyword>
<evidence type="ECO:0000256" key="6">
    <source>
        <dbReference type="ARBA" id="ARBA00022771"/>
    </source>
</evidence>
<dbReference type="GO" id="GO:0000209">
    <property type="term" value="P:protein polyubiquitination"/>
    <property type="evidence" value="ECO:0007669"/>
    <property type="project" value="TreeGrafter"/>
</dbReference>
<dbReference type="InterPro" id="IPR041523">
    <property type="entry name" value="ROQ_II"/>
</dbReference>
<evidence type="ECO:0000256" key="3">
    <source>
        <dbReference type="ARBA" id="ARBA00012483"/>
    </source>
</evidence>
<dbReference type="InterPro" id="IPR000571">
    <property type="entry name" value="Znf_CCCH"/>
</dbReference>
<dbReference type="GO" id="GO:0000288">
    <property type="term" value="P:nuclear-transcribed mRNA catabolic process, deadenylation-dependent decay"/>
    <property type="evidence" value="ECO:0007669"/>
    <property type="project" value="TreeGrafter"/>
</dbReference>
<accession>T1HMR7</accession>
<dbReference type="SUPFAM" id="SSF90229">
    <property type="entry name" value="CCCH zinc finger"/>
    <property type="match status" value="1"/>
</dbReference>
<dbReference type="GO" id="GO:0010494">
    <property type="term" value="C:cytoplasmic stress granule"/>
    <property type="evidence" value="ECO:0007669"/>
    <property type="project" value="TreeGrafter"/>
</dbReference>
<dbReference type="PANTHER" id="PTHR13139:SF54">
    <property type="entry name" value="RING-TYPE E3 UBIQUITIN TRANSFERASE"/>
    <property type="match status" value="1"/>
</dbReference>
<evidence type="ECO:0000256" key="5">
    <source>
        <dbReference type="ARBA" id="ARBA00022723"/>
    </source>
</evidence>
<dbReference type="FunCoup" id="T1HMR7">
    <property type="interactions" value="712"/>
</dbReference>
<organism evidence="8 9">
    <name type="scientific">Rhodnius prolixus</name>
    <name type="common">Triatomid bug</name>
    <dbReference type="NCBI Taxonomy" id="13249"/>
    <lineage>
        <taxon>Eukaryota</taxon>
        <taxon>Metazoa</taxon>
        <taxon>Ecdysozoa</taxon>
        <taxon>Arthropoda</taxon>
        <taxon>Hexapoda</taxon>
        <taxon>Insecta</taxon>
        <taxon>Pterygota</taxon>
        <taxon>Neoptera</taxon>
        <taxon>Paraneoptera</taxon>
        <taxon>Hemiptera</taxon>
        <taxon>Heteroptera</taxon>
        <taxon>Panheteroptera</taxon>
        <taxon>Cimicomorpha</taxon>
        <taxon>Reduviidae</taxon>
        <taxon>Triatominae</taxon>
        <taxon>Rhodnius</taxon>
    </lineage>
</organism>
<dbReference type="SUPFAM" id="SSF57850">
    <property type="entry name" value="RING/U-box"/>
    <property type="match status" value="1"/>
</dbReference>
<reference evidence="8" key="1">
    <citation type="submission" date="2015-05" db="UniProtKB">
        <authorList>
            <consortium name="EnsemblMetazoa"/>
        </authorList>
    </citation>
    <scope>IDENTIFICATION</scope>
</reference>
<dbReference type="Proteomes" id="UP000015103">
    <property type="component" value="Unassembled WGS sequence"/>
</dbReference>
<dbReference type="SMART" id="SM00356">
    <property type="entry name" value="ZnF_C3H1"/>
    <property type="match status" value="1"/>
</dbReference>
<dbReference type="OMA" id="DSEHACA"/>
<dbReference type="GO" id="GO:0003729">
    <property type="term" value="F:mRNA binding"/>
    <property type="evidence" value="ECO:0007669"/>
    <property type="project" value="TreeGrafter"/>
</dbReference>
<dbReference type="InterPro" id="IPR036855">
    <property type="entry name" value="Znf_CCCH_sf"/>
</dbReference>
<evidence type="ECO:0000256" key="1">
    <source>
        <dbReference type="ARBA" id="ARBA00000900"/>
    </source>
</evidence>
<sequence length="462" mass="50261">MPIQAPQWTEFLTCPVCCNEFDGNQRSPISLACAHTVCKTCLANLHKKQCPFDQTVIKSEVSGLPVNGALLQLVGGHATTSQTDEAPSCLSSLSSEELEAYFKAKTAVEELALYLKPISSGCGSGGGVVTRPMQRKLVTLVNCQLAEEEGRCRAMRAARSLGDRTVTELILHHQNPQHLSANLWAAVRARGCQFLGPAMQEEVLKLVLLALEDGTALSRKVLVMFVVQRLEPHFPQASKTSIGHVVQLLYRASCFKVSKREGDSSLMQLKEEFRGYEALRREHDAQIVQIATEAGLRIAPDQWSALLYGDTTHKSHMQSIMDKLQSPQSFAQSVQELVIALQRTSDPGSLSSLRPHLELLAAIDPNPVVAYSMVDVAQGVEACRVVVAGLVEFMRVHGNNKASGGCTGAGGSPAPGEHTKYKVSLCRDLIMKGTCPRGSACTFAHSGDELDKFRSKNRKTPR</sequence>
<dbReference type="Gene3D" id="4.10.1000.10">
    <property type="entry name" value="Zinc finger, CCCH-type"/>
    <property type="match status" value="1"/>
</dbReference>
<evidence type="ECO:0000256" key="7">
    <source>
        <dbReference type="ARBA" id="ARBA00022833"/>
    </source>
</evidence>
<comment type="catalytic activity">
    <reaction evidence="1">
        <text>S-ubiquitinyl-[E2 ubiquitin-conjugating enzyme]-L-cysteine + [acceptor protein]-L-lysine = [E2 ubiquitin-conjugating enzyme]-L-cysteine + N(6)-ubiquitinyl-[acceptor protein]-L-lysine.</text>
        <dbReference type="EC" id="2.3.2.27"/>
    </reaction>
</comment>
<proteinExistence type="predicted"/>
<dbReference type="Gene3D" id="3.30.40.10">
    <property type="entry name" value="Zinc/RING finger domain, C3HC4 (zinc finger)"/>
    <property type="match status" value="1"/>
</dbReference>
<dbReference type="CDD" id="cd16638">
    <property type="entry name" value="mRING-HC-C3HC3D_Roquin"/>
    <property type="match status" value="1"/>
</dbReference>
<dbReference type="FunFam" id="3.30.40.10:FF:000047">
    <property type="entry name" value="Roquin-2 isoform 1"/>
    <property type="match status" value="1"/>
</dbReference>
<dbReference type="Pfam" id="PF00642">
    <property type="entry name" value="zf-CCCH"/>
    <property type="match status" value="1"/>
</dbReference>
<dbReference type="GO" id="GO:0035613">
    <property type="term" value="F:RNA stem-loop binding"/>
    <property type="evidence" value="ECO:0007669"/>
    <property type="project" value="TreeGrafter"/>
</dbReference>
<keyword evidence="6" id="KW-0863">Zinc-finger</keyword>
<dbReference type="InterPro" id="IPR001841">
    <property type="entry name" value="Znf_RING"/>
</dbReference>
<dbReference type="GO" id="GO:0000932">
    <property type="term" value="C:P-body"/>
    <property type="evidence" value="ECO:0007669"/>
    <property type="project" value="UniProtKB-SubCell"/>
</dbReference>
<dbReference type="PROSITE" id="PS50089">
    <property type="entry name" value="ZF_RING_2"/>
    <property type="match status" value="1"/>
</dbReference>
<dbReference type="GO" id="GO:0008270">
    <property type="term" value="F:zinc ion binding"/>
    <property type="evidence" value="ECO:0007669"/>
    <property type="project" value="UniProtKB-KW"/>
</dbReference>
<comment type="subcellular location">
    <subcellularLocation>
        <location evidence="2">Cytoplasm</location>
        <location evidence="2">P-body</location>
    </subcellularLocation>
</comment>
<dbReference type="EnsemblMetazoa" id="RPRC005341-RA">
    <property type="protein sequence ID" value="RPRC005341-PA"/>
    <property type="gene ID" value="RPRC005341"/>
</dbReference>
<dbReference type="Pfam" id="PF21206">
    <property type="entry name" value="Roquin_1_2-like_ROQ"/>
    <property type="match status" value="1"/>
</dbReference>
<dbReference type="AlphaFoldDB" id="T1HMR7"/>
<dbReference type="InParanoid" id="T1HMR7"/>
<dbReference type="InterPro" id="IPR048575">
    <property type="entry name" value="Roquin_1_2-like_ROQ"/>
</dbReference>
<dbReference type="eggNOG" id="KOG3161">
    <property type="taxonomic scope" value="Eukaryota"/>
</dbReference>
<evidence type="ECO:0000256" key="2">
    <source>
        <dbReference type="ARBA" id="ARBA00004201"/>
    </source>
</evidence>
<keyword evidence="7" id="KW-0862">Zinc</keyword>
<keyword evidence="5" id="KW-0479">Metal-binding</keyword>
<dbReference type="Pfam" id="PF18386">
    <property type="entry name" value="ROQ_II"/>
    <property type="match status" value="1"/>
</dbReference>